<dbReference type="EMBL" id="CP115450">
    <property type="protein sequence ID" value="WBP89524.1"/>
    <property type="molecule type" value="Genomic_DNA"/>
</dbReference>
<organism evidence="2 3">
    <name type="scientific">Kitasatospora cathayae</name>
    <dbReference type="NCBI Taxonomy" id="3004092"/>
    <lineage>
        <taxon>Bacteria</taxon>
        <taxon>Bacillati</taxon>
        <taxon>Actinomycetota</taxon>
        <taxon>Actinomycetes</taxon>
        <taxon>Kitasatosporales</taxon>
        <taxon>Streptomycetaceae</taxon>
        <taxon>Kitasatospora</taxon>
    </lineage>
</organism>
<proteinExistence type="predicted"/>
<evidence type="ECO:0000256" key="1">
    <source>
        <dbReference type="SAM" id="MobiDB-lite"/>
    </source>
</evidence>
<evidence type="ECO:0000313" key="3">
    <source>
        <dbReference type="Proteomes" id="UP001212821"/>
    </source>
</evidence>
<evidence type="ECO:0000313" key="2">
    <source>
        <dbReference type="EMBL" id="WBP89524.1"/>
    </source>
</evidence>
<protein>
    <recommendedName>
        <fullName evidence="4">HTH merR-type domain-containing protein</fullName>
    </recommendedName>
</protein>
<sequence length="91" mass="9872">MARYPNPPLDSIRSDDIADRAGTAAAFGVDEVTIKRWVHLGLVEALPIPGGPHLYHLPTVAKAERHCWLNGADRPARGGRRPGWRVGQTAA</sequence>
<dbReference type="RefSeq" id="WP_270147875.1">
    <property type="nucleotide sequence ID" value="NZ_CP115450.1"/>
</dbReference>
<evidence type="ECO:0008006" key="4">
    <source>
        <dbReference type="Google" id="ProtNLM"/>
    </source>
</evidence>
<dbReference type="Proteomes" id="UP001212821">
    <property type="component" value="Chromosome"/>
</dbReference>
<keyword evidence="3" id="KW-1185">Reference proteome</keyword>
<gene>
    <name evidence="2" type="ORF">O1G21_29235</name>
</gene>
<name>A0ABY7QAR5_9ACTN</name>
<accession>A0ABY7QAR5</accession>
<feature type="region of interest" description="Disordered" evidence="1">
    <location>
        <begin position="72"/>
        <end position="91"/>
    </location>
</feature>
<reference evidence="3" key="1">
    <citation type="submission" date="2022-12" db="EMBL/GenBank/DDBJ databases">
        <authorList>
            <person name="Mo P."/>
        </authorList>
    </citation>
    <scope>NUCLEOTIDE SEQUENCE [LARGE SCALE GENOMIC DNA]</scope>
    <source>
        <strain evidence="3">HUAS 3-15</strain>
    </source>
</reference>